<feature type="domain" description="ABC transmembrane type-1" evidence="12">
    <location>
        <begin position="24"/>
        <end position="307"/>
    </location>
</feature>
<evidence type="ECO:0000256" key="6">
    <source>
        <dbReference type="ARBA" id="ARBA00022807"/>
    </source>
</evidence>
<dbReference type="InterPro" id="IPR017871">
    <property type="entry name" value="ABC_transporter-like_CS"/>
</dbReference>
<evidence type="ECO:0000256" key="9">
    <source>
        <dbReference type="ARBA" id="ARBA00023136"/>
    </source>
</evidence>
<dbReference type="GO" id="GO:0005886">
    <property type="term" value="C:plasma membrane"/>
    <property type="evidence" value="ECO:0007669"/>
    <property type="project" value="UniProtKB-SubCell"/>
</dbReference>
<reference evidence="13 14" key="1">
    <citation type="journal article" date="2006" name="Genome Res.">
        <title>Skewed genomic variability in strains of the toxigenic bacterial pathogen, Clostridium perfringens.</title>
        <authorList>
            <person name="Myers G.S."/>
            <person name="Rasko D.A."/>
            <person name="Cheung J.K."/>
            <person name="Ravel J."/>
            <person name="Seshadri R."/>
            <person name="Deboy R.T."/>
            <person name="Ren Q."/>
            <person name="Varga J."/>
            <person name="Awad M.M."/>
            <person name="Brinkac L.M."/>
            <person name="Daugherty S.C."/>
            <person name="Haft D.H."/>
            <person name="Dodson R.J."/>
            <person name="Madupu R."/>
            <person name="Nelson W.C."/>
            <person name="Rosovitz M.J."/>
            <person name="Sullivan S.A."/>
            <person name="Khouri H."/>
            <person name="Dimitrov G.I."/>
            <person name="Watkins K.L."/>
            <person name="Mulligan S."/>
            <person name="Benton J."/>
            <person name="Radune D."/>
            <person name="Fisher D.J."/>
            <person name="Atkins H.S."/>
            <person name="Hiscox T."/>
            <person name="Jost B.H."/>
            <person name="Billington S.J."/>
            <person name="Songer J.G."/>
            <person name="McClane B.A."/>
            <person name="Titball R.W."/>
            <person name="Rood J.I."/>
            <person name="Melville S.B."/>
            <person name="Paulsen I.T."/>
        </authorList>
    </citation>
    <scope>NUCLEOTIDE SEQUENCE [LARGE SCALE GENOMIC DNA]</scope>
    <source>
        <strain evidence="14">ATCC 13124 / DSM 756 / JCM 1290 / NCIMB 6125 / NCTC 8237 / S 107 / Type A</strain>
    </source>
</reference>
<feature type="transmembrane region" description="Helical" evidence="10">
    <location>
        <begin position="163"/>
        <end position="181"/>
    </location>
</feature>
<keyword evidence="14" id="KW-1185">Reference proteome</keyword>
<dbReference type="HOGENOM" id="CLU_000604_84_9_9"/>
<keyword evidence="3" id="KW-1003">Cell membrane</keyword>
<dbReference type="eggNOG" id="COG1132">
    <property type="taxonomic scope" value="Bacteria"/>
</dbReference>
<keyword evidence="6" id="KW-0645">Protease</keyword>
<keyword evidence="2" id="KW-0813">Transport</keyword>
<keyword evidence="7" id="KW-0067">ATP-binding</keyword>
<dbReference type="PANTHER" id="PTHR43394:SF1">
    <property type="entry name" value="ATP-BINDING CASSETTE SUB-FAMILY B MEMBER 10, MITOCHONDRIAL"/>
    <property type="match status" value="1"/>
</dbReference>
<dbReference type="GO" id="GO:0016887">
    <property type="term" value="F:ATP hydrolysis activity"/>
    <property type="evidence" value="ECO:0007669"/>
    <property type="project" value="InterPro"/>
</dbReference>
<evidence type="ECO:0000259" key="12">
    <source>
        <dbReference type="PROSITE" id="PS50929"/>
    </source>
</evidence>
<dbReference type="Gene3D" id="3.40.50.300">
    <property type="entry name" value="P-loop containing nucleotide triphosphate hydrolases"/>
    <property type="match status" value="1"/>
</dbReference>
<evidence type="ECO:0000256" key="5">
    <source>
        <dbReference type="ARBA" id="ARBA00022741"/>
    </source>
</evidence>
<dbReference type="Pfam" id="PF00005">
    <property type="entry name" value="ABC_tran"/>
    <property type="match status" value="1"/>
</dbReference>
<dbReference type="SUPFAM" id="SSF90123">
    <property type="entry name" value="ABC transporter transmembrane region"/>
    <property type="match status" value="1"/>
</dbReference>
<organism evidence="13 14">
    <name type="scientific">Clostridium perfringens (strain ATCC 13124 / DSM 756 / JCM 1290 / NCIMB 6125 / NCTC 8237 / Type A)</name>
    <dbReference type="NCBI Taxonomy" id="195103"/>
    <lineage>
        <taxon>Bacteria</taxon>
        <taxon>Bacillati</taxon>
        <taxon>Bacillota</taxon>
        <taxon>Clostridia</taxon>
        <taxon>Eubacteriales</taxon>
        <taxon>Clostridiaceae</taxon>
        <taxon>Clostridium</taxon>
    </lineage>
</organism>
<dbReference type="InterPro" id="IPR011527">
    <property type="entry name" value="ABC1_TM_dom"/>
</dbReference>
<feature type="transmembrane region" description="Helical" evidence="10">
    <location>
        <begin position="21"/>
        <end position="48"/>
    </location>
</feature>
<dbReference type="EMBL" id="CP000246">
    <property type="protein sequence ID" value="ABG84748.1"/>
    <property type="molecule type" value="Genomic_DNA"/>
</dbReference>
<protein>
    <submittedName>
        <fullName evidence="13">ABC transporter, permease/ATP-binding protein</fullName>
    </submittedName>
</protein>
<dbReference type="InterPro" id="IPR039421">
    <property type="entry name" value="Type_1_exporter"/>
</dbReference>
<dbReference type="GO" id="GO:0005524">
    <property type="term" value="F:ATP binding"/>
    <property type="evidence" value="ECO:0007669"/>
    <property type="project" value="UniProtKB-KW"/>
</dbReference>
<dbReference type="PROSITE" id="PS50893">
    <property type="entry name" value="ABC_TRANSPORTER_2"/>
    <property type="match status" value="1"/>
</dbReference>
<name>A0A0H2YUH0_CLOP1</name>
<evidence type="ECO:0000256" key="10">
    <source>
        <dbReference type="SAM" id="Phobius"/>
    </source>
</evidence>
<keyword evidence="8 10" id="KW-1133">Transmembrane helix</keyword>
<evidence type="ECO:0000256" key="3">
    <source>
        <dbReference type="ARBA" id="ARBA00022475"/>
    </source>
</evidence>
<dbReference type="PANTHER" id="PTHR43394">
    <property type="entry name" value="ATP-DEPENDENT PERMEASE MDL1, MITOCHONDRIAL"/>
    <property type="match status" value="1"/>
</dbReference>
<dbReference type="Proteomes" id="UP000001823">
    <property type="component" value="Chromosome"/>
</dbReference>
<evidence type="ECO:0000259" key="11">
    <source>
        <dbReference type="PROSITE" id="PS50893"/>
    </source>
</evidence>
<dbReference type="InterPro" id="IPR003439">
    <property type="entry name" value="ABC_transporter-like_ATP-bd"/>
</dbReference>
<dbReference type="Pfam" id="PF00664">
    <property type="entry name" value="ABC_membrane"/>
    <property type="match status" value="1"/>
</dbReference>
<evidence type="ECO:0000256" key="8">
    <source>
        <dbReference type="ARBA" id="ARBA00022989"/>
    </source>
</evidence>
<comment type="subcellular location">
    <subcellularLocation>
        <location evidence="1">Cell membrane</location>
        <topology evidence="1">Multi-pass membrane protein</topology>
    </subcellularLocation>
</comment>
<feature type="transmembrane region" description="Helical" evidence="10">
    <location>
        <begin position="133"/>
        <end position="157"/>
    </location>
</feature>
<evidence type="ECO:0000256" key="4">
    <source>
        <dbReference type="ARBA" id="ARBA00022692"/>
    </source>
</evidence>
<dbReference type="InterPro" id="IPR036640">
    <property type="entry name" value="ABC1_TM_sf"/>
</dbReference>
<dbReference type="Gene3D" id="1.20.1560.10">
    <property type="entry name" value="ABC transporter type 1, transmembrane domain"/>
    <property type="match status" value="1"/>
</dbReference>
<dbReference type="PROSITE" id="PS00211">
    <property type="entry name" value="ABC_TRANSPORTER_1"/>
    <property type="match status" value="1"/>
</dbReference>
<dbReference type="AlphaFoldDB" id="A0A0H2YUH0"/>
<evidence type="ECO:0000313" key="13">
    <source>
        <dbReference type="EMBL" id="ABG84748.1"/>
    </source>
</evidence>
<dbReference type="PROSITE" id="PS50929">
    <property type="entry name" value="ABC_TM1F"/>
    <property type="match status" value="1"/>
</dbReference>
<feature type="transmembrane region" description="Helical" evidence="10">
    <location>
        <begin position="247"/>
        <end position="268"/>
    </location>
</feature>
<evidence type="ECO:0000256" key="1">
    <source>
        <dbReference type="ARBA" id="ARBA00004651"/>
    </source>
</evidence>
<sequence length="562" mass="61974">MRKSGFSIMKRLIVELKPLAPVMFITVFMGVLGFLAAIGITVLGSVAISSLIDSTISFSFKTALILMIVLGILRGPLRYGEQLSGHYIAFKILVILRDKVFSALRKLAPAKLEGMEKGNLISMITSDIELLEVFYAHTIAPISIAIITNTIMGLILLSINVKVGIVGIIGYILIGFGVPYISSSFGKEAGVQYREAFGKTNSYILDSLRGIKEVLIFNNGNERRGNIKKFSEELNEKQKVIKKHEGIIRAFSDLIIMLTILIALYVAYLEVLKGTMTIGGLIIVVTLIASSFGPVVALSNLSNNLLLTFASAQRIFNILDEKPSVEEVLGEGMKVGNNIEYKDVSFAYKGKENVLKDVNIDIKLGDKIAVIGESGTGKSTFVKLLMRFWDVTKGEISLGNKNVKEIQTKELRKKMALMGQETSLFNMSIEDNIKIGKLDATLDEVKEAAKKAGIHEFIMGLEDGYKTKVGELGGNLSSGEKQRIGLARVFLRESEIVILDEPTSNLDTLNEGIILKSIRTYLKDKTLILITHRKSTTRVCEKVFRINKGNLIQCEEVKHELA</sequence>
<accession>A0A0H2YUH0</accession>
<dbReference type="SMART" id="SM00382">
    <property type="entry name" value="AAA"/>
    <property type="match status" value="1"/>
</dbReference>
<feature type="domain" description="ABC transporter" evidence="11">
    <location>
        <begin position="339"/>
        <end position="561"/>
    </location>
</feature>
<feature type="transmembrane region" description="Helical" evidence="10">
    <location>
        <begin position="274"/>
        <end position="298"/>
    </location>
</feature>
<keyword evidence="5" id="KW-0547">Nucleotide-binding</keyword>
<evidence type="ECO:0000256" key="7">
    <source>
        <dbReference type="ARBA" id="ARBA00022840"/>
    </source>
</evidence>
<dbReference type="GO" id="GO:0008234">
    <property type="term" value="F:cysteine-type peptidase activity"/>
    <property type="evidence" value="ECO:0007669"/>
    <property type="project" value="UniProtKB-KW"/>
</dbReference>
<dbReference type="FunFam" id="3.40.50.300:FF:000299">
    <property type="entry name" value="ABC transporter ATP-binding protein/permease"/>
    <property type="match status" value="1"/>
</dbReference>
<dbReference type="InterPro" id="IPR003593">
    <property type="entry name" value="AAA+_ATPase"/>
</dbReference>
<dbReference type="GO" id="GO:0015421">
    <property type="term" value="F:ABC-type oligopeptide transporter activity"/>
    <property type="evidence" value="ECO:0007669"/>
    <property type="project" value="TreeGrafter"/>
</dbReference>
<proteinExistence type="predicted"/>
<dbReference type="SUPFAM" id="SSF52540">
    <property type="entry name" value="P-loop containing nucleoside triphosphate hydrolases"/>
    <property type="match status" value="1"/>
</dbReference>
<keyword evidence="4 10" id="KW-0812">Transmembrane</keyword>
<feature type="transmembrane region" description="Helical" evidence="10">
    <location>
        <begin position="54"/>
        <end position="73"/>
    </location>
</feature>
<dbReference type="STRING" id="195103.CPF_0217"/>
<keyword evidence="6" id="KW-0788">Thiol protease</keyword>
<gene>
    <name evidence="13" type="ordered locus">CPF_0217</name>
</gene>
<keyword evidence="9 10" id="KW-0472">Membrane</keyword>
<dbReference type="RefSeq" id="WP_011009685.1">
    <property type="nucleotide sequence ID" value="NC_008261.1"/>
</dbReference>
<dbReference type="InterPro" id="IPR027417">
    <property type="entry name" value="P-loop_NTPase"/>
</dbReference>
<keyword evidence="6" id="KW-0378">Hydrolase</keyword>
<evidence type="ECO:0000256" key="2">
    <source>
        <dbReference type="ARBA" id="ARBA00022448"/>
    </source>
</evidence>
<dbReference type="PaxDb" id="195103-CPF_0217"/>
<dbReference type="KEGG" id="cpf:CPF_0217"/>
<dbReference type="GeneID" id="93000482"/>
<evidence type="ECO:0000313" key="14">
    <source>
        <dbReference type="Proteomes" id="UP000001823"/>
    </source>
</evidence>